<dbReference type="AlphaFoldDB" id="A0AAW2DSG5"/>
<keyword evidence="2" id="KW-1185">Reference proteome</keyword>
<dbReference type="EMBL" id="JAZDWU010000002">
    <property type="protein sequence ID" value="KAL0011661.1"/>
    <property type="molecule type" value="Genomic_DNA"/>
</dbReference>
<dbReference type="Gene3D" id="1.25.40.10">
    <property type="entry name" value="Tetratricopeptide repeat domain"/>
    <property type="match status" value="1"/>
</dbReference>
<dbReference type="SUPFAM" id="SSF48452">
    <property type="entry name" value="TPR-like"/>
    <property type="match status" value="1"/>
</dbReference>
<dbReference type="PANTHER" id="PTHR36350">
    <property type="entry name" value="TRANSMEMBRANE PROTEIN"/>
    <property type="match status" value="1"/>
</dbReference>
<dbReference type="InterPro" id="IPR011990">
    <property type="entry name" value="TPR-like_helical_dom_sf"/>
</dbReference>
<name>A0AAW2DSG5_9ROSI</name>
<protein>
    <submittedName>
        <fullName evidence="1">Uncharacterized protein</fullName>
    </submittedName>
</protein>
<reference evidence="1 2" key="1">
    <citation type="submission" date="2024-01" db="EMBL/GenBank/DDBJ databases">
        <title>A telomere-to-telomere, gap-free genome of sweet tea (Lithocarpus litseifolius).</title>
        <authorList>
            <person name="Zhou J."/>
        </authorList>
    </citation>
    <scope>NUCLEOTIDE SEQUENCE [LARGE SCALE GENOMIC DNA]</scope>
    <source>
        <strain evidence="1">Zhou-2022a</strain>
        <tissue evidence="1">Leaf</tissue>
    </source>
</reference>
<dbReference type="Proteomes" id="UP001459277">
    <property type="component" value="Unassembled WGS sequence"/>
</dbReference>
<sequence length="222" mass="24780">METTLCLNSGPLPSLAQRIPFMVSTTRATKPHFSFGHSSLSVSNASRTHLIGHAFSPIIKKKNLSLRVSAFPRGGKDALKSLLDVGVYLTSQVELNSFGFPKTPSLEQANTLYKNEAMRLLKSGKGNEAEALLRKAIEECGYSESDYYLAIILAEILIFKGNYQRAHECLEDHQHPSDARYALYKAIVCTMLDKMDEAEKWWESFTEGRSDSVISNHPEHQG</sequence>
<gene>
    <name evidence="1" type="ORF">SO802_006769</name>
</gene>
<evidence type="ECO:0000313" key="2">
    <source>
        <dbReference type="Proteomes" id="UP001459277"/>
    </source>
</evidence>
<comment type="caution">
    <text evidence="1">The sequence shown here is derived from an EMBL/GenBank/DDBJ whole genome shotgun (WGS) entry which is preliminary data.</text>
</comment>
<dbReference type="PANTHER" id="PTHR36350:SF2">
    <property type="entry name" value="PROTEIN, PUTATIVE-RELATED"/>
    <property type="match status" value="1"/>
</dbReference>
<evidence type="ECO:0000313" key="1">
    <source>
        <dbReference type="EMBL" id="KAL0011661.1"/>
    </source>
</evidence>
<proteinExistence type="predicted"/>
<accession>A0AAW2DSG5</accession>
<organism evidence="1 2">
    <name type="scientific">Lithocarpus litseifolius</name>
    <dbReference type="NCBI Taxonomy" id="425828"/>
    <lineage>
        <taxon>Eukaryota</taxon>
        <taxon>Viridiplantae</taxon>
        <taxon>Streptophyta</taxon>
        <taxon>Embryophyta</taxon>
        <taxon>Tracheophyta</taxon>
        <taxon>Spermatophyta</taxon>
        <taxon>Magnoliopsida</taxon>
        <taxon>eudicotyledons</taxon>
        <taxon>Gunneridae</taxon>
        <taxon>Pentapetalae</taxon>
        <taxon>rosids</taxon>
        <taxon>fabids</taxon>
        <taxon>Fagales</taxon>
        <taxon>Fagaceae</taxon>
        <taxon>Lithocarpus</taxon>
    </lineage>
</organism>